<gene>
    <name evidence="2" type="ORF">VQ7734_01237</name>
</gene>
<dbReference type="AlphaFoldDB" id="A0A1M7YSB1"/>
<evidence type="ECO:0000313" key="2">
    <source>
        <dbReference type="EMBL" id="SHO55501.1"/>
    </source>
</evidence>
<keyword evidence="1" id="KW-1133">Transmembrane helix</keyword>
<accession>A0A1M7YSB1</accession>
<keyword evidence="3" id="KW-1185">Reference proteome</keyword>
<evidence type="ECO:0000313" key="3">
    <source>
        <dbReference type="Proteomes" id="UP000184600"/>
    </source>
</evidence>
<feature type="transmembrane region" description="Helical" evidence="1">
    <location>
        <begin position="7"/>
        <end position="28"/>
    </location>
</feature>
<organism evidence="2 3">
    <name type="scientific">Vibrio quintilis</name>
    <dbReference type="NCBI Taxonomy" id="1117707"/>
    <lineage>
        <taxon>Bacteria</taxon>
        <taxon>Pseudomonadati</taxon>
        <taxon>Pseudomonadota</taxon>
        <taxon>Gammaproteobacteria</taxon>
        <taxon>Vibrionales</taxon>
        <taxon>Vibrionaceae</taxon>
        <taxon>Vibrio</taxon>
    </lineage>
</organism>
<sequence>MPKRPLSIAIISWFLMIAGVMTLISVFLSTKNPEVIKIMEASMLPVHIQVVFSCIGGAITFICGLLIHKGKIAGRNLYIGWTILSLTISLIVSPDKKMVIPGLIFSAIIIAFLFRAKATEFFRAS</sequence>
<dbReference type="EMBL" id="FRFG01000015">
    <property type="protein sequence ID" value="SHO55501.1"/>
    <property type="molecule type" value="Genomic_DNA"/>
</dbReference>
<name>A0A1M7YSB1_9VIBR</name>
<protein>
    <submittedName>
        <fullName evidence="2">Uncharacterized protein</fullName>
    </submittedName>
</protein>
<feature type="transmembrane region" description="Helical" evidence="1">
    <location>
        <begin position="48"/>
        <end position="67"/>
    </location>
</feature>
<reference evidence="3" key="1">
    <citation type="submission" date="2016-12" db="EMBL/GenBank/DDBJ databases">
        <authorList>
            <person name="Rodrigo-Torres L."/>
            <person name="Arahal R.D."/>
            <person name="Lucena T."/>
        </authorList>
    </citation>
    <scope>NUCLEOTIDE SEQUENCE [LARGE SCALE GENOMIC DNA]</scope>
</reference>
<proteinExistence type="predicted"/>
<evidence type="ECO:0000256" key="1">
    <source>
        <dbReference type="SAM" id="Phobius"/>
    </source>
</evidence>
<dbReference type="Proteomes" id="UP000184600">
    <property type="component" value="Unassembled WGS sequence"/>
</dbReference>
<keyword evidence="1" id="KW-0812">Transmembrane</keyword>
<dbReference type="RefSeq" id="WP_073580559.1">
    <property type="nucleotide sequence ID" value="NZ_AP024897.1"/>
</dbReference>
<feature type="transmembrane region" description="Helical" evidence="1">
    <location>
        <begin position="98"/>
        <end position="116"/>
    </location>
</feature>
<dbReference type="OrthoDB" id="8703156at2"/>
<keyword evidence="1" id="KW-0472">Membrane</keyword>
<feature type="transmembrane region" description="Helical" evidence="1">
    <location>
        <begin position="76"/>
        <end position="92"/>
    </location>
</feature>